<dbReference type="Proteomes" id="UP000564385">
    <property type="component" value="Unassembled WGS sequence"/>
</dbReference>
<reference evidence="2 3" key="1">
    <citation type="submission" date="2020-07" db="EMBL/GenBank/DDBJ databases">
        <title>Genomic Encyclopedia of Type Strains, Phase IV (KMG-V): Genome sequencing to study the core and pangenomes of soil and plant-associated prokaryotes.</title>
        <authorList>
            <person name="Whitman W."/>
        </authorList>
    </citation>
    <scope>NUCLEOTIDE SEQUENCE [LARGE SCALE GENOMIC DNA]</scope>
    <source>
        <strain evidence="2 3">M8UP22</strain>
    </source>
</reference>
<dbReference type="EMBL" id="JACCCU010000001">
    <property type="protein sequence ID" value="NYF90393.1"/>
    <property type="molecule type" value="Genomic_DNA"/>
</dbReference>
<proteinExistence type="predicted"/>
<organism evidence="2 3">
    <name type="scientific">Tunturiibacter lichenicola</name>
    <dbReference type="NCBI Taxonomy" id="2051959"/>
    <lineage>
        <taxon>Bacteria</taxon>
        <taxon>Pseudomonadati</taxon>
        <taxon>Acidobacteriota</taxon>
        <taxon>Terriglobia</taxon>
        <taxon>Terriglobales</taxon>
        <taxon>Acidobacteriaceae</taxon>
        <taxon>Tunturiibacter</taxon>
    </lineage>
</organism>
<dbReference type="Gene3D" id="3.10.450.50">
    <property type="match status" value="1"/>
</dbReference>
<name>A0A852VBY6_9BACT</name>
<evidence type="ECO:0000313" key="3">
    <source>
        <dbReference type="Proteomes" id="UP000564385"/>
    </source>
</evidence>
<feature type="domain" description="DUF4440" evidence="1">
    <location>
        <begin position="41"/>
        <end position="152"/>
    </location>
</feature>
<sequence length="168" mass="18508">MLVLLSSVATSLGLLLGSFGAPDPLRVLPSCKLPGGVEMLHQRDREATLANDPSLLEKLWTTDAYRSEPGSIPEVGLDAIHRDDVESARARPAGAGVTEYSVKIESYECHGDEVVERGYFDMTYRPAAQAPAARFRGNLLRVLRRVGDDEWKFSHVIWNMRATPKNGS</sequence>
<dbReference type="InterPro" id="IPR027843">
    <property type="entry name" value="DUF4440"/>
</dbReference>
<comment type="caution">
    <text evidence="2">The sequence shown here is derived from an EMBL/GenBank/DDBJ whole genome shotgun (WGS) entry which is preliminary data.</text>
</comment>
<dbReference type="SUPFAM" id="SSF54427">
    <property type="entry name" value="NTF2-like"/>
    <property type="match status" value="1"/>
</dbReference>
<dbReference type="InterPro" id="IPR032710">
    <property type="entry name" value="NTF2-like_dom_sf"/>
</dbReference>
<dbReference type="Pfam" id="PF14534">
    <property type="entry name" value="DUF4440"/>
    <property type="match status" value="1"/>
</dbReference>
<evidence type="ECO:0000259" key="1">
    <source>
        <dbReference type="Pfam" id="PF14534"/>
    </source>
</evidence>
<protein>
    <recommendedName>
        <fullName evidence="1">DUF4440 domain-containing protein</fullName>
    </recommendedName>
</protein>
<dbReference type="AlphaFoldDB" id="A0A852VBY6"/>
<accession>A0A852VBY6</accession>
<evidence type="ECO:0000313" key="2">
    <source>
        <dbReference type="EMBL" id="NYF90393.1"/>
    </source>
</evidence>
<gene>
    <name evidence="2" type="ORF">HDF08_002460</name>
</gene>